<evidence type="ECO:0000256" key="6">
    <source>
        <dbReference type="ARBA" id="ARBA00023014"/>
    </source>
</evidence>
<dbReference type="GO" id="GO:0046872">
    <property type="term" value="F:metal ion binding"/>
    <property type="evidence" value="ECO:0007669"/>
    <property type="project" value="UniProtKB-KW"/>
</dbReference>
<feature type="domain" description="Uracil-DNA glycosylase-like" evidence="8">
    <location>
        <begin position="129"/>
        <end position="243"/>
    </location>
</feature>
<keyword evidence="5" id="KW-0408">Iron</keyword>
<dbReference type="Proteomes" id="UP000182573">
    <property type="component" value="Unassembled WGS sequence"/>
</dbReference>
<keyword evidence="2" id="KW-0479">Metal-binding</keyword>
<dbReference type="InterPro" id="IPR051536">
    <property type="entry name" value="UDG_Type-4/5"/>
</dbReference>
<dbReference type="GO" id="GO:0051539">
    <property type="term" value="F:4 iron, 4 sulfur cluster binding"/>
    <property type="evidence" value="ECO:0007669"/>
    <property type="project" value="UniProtKB-KW"/>
</dbReference>
<dbReference type="PANTHER" id="PTHR33693:SF1">
    <property type="entry name" value="TYPE-4 URACIL-DNA GLYCOSYLASE"/>
    <property type="match status" value="1"/>
</dbReference>
<keyword evidence="1" id="KW-0004">4Fe-4S</keyword>
<sequence length="313" mass="33876">MFPKRVDLDEGAVVEEVIDALTSGELPAVVLGLDSFLATAPLGFGFSFSKVLDTVIVTHAISLLPDRSISDSLRASEKSVIKLNHYFPYSVAETGGVLSDGLLSPRVKNVTARQHNPFGFDAPCEPFVPGYGDANAHFHVIGDHPGVHGGETSGIPFTDNPAGERLQRALVEAGLLIEAGTPPTVEKTYLSYLYMCGGDPPTDADYDELEPLFDTELRAITAHVLLPVGERATRHVFANTTSEPTESIDMAARHATEVVGSGWLVYPIKEPAEWTDDDADALVDALTALLETDYRREADLGRFLPNDDPYLVR</sequence>
<reference evidence="9 10" key="1">
    <citation type="submission" date="2016-10" db="EMBL/GenBank/DDBJ databases">
        <authorList>
            <person name="de Groot N.N."/>
        </authorList>
    </citation>
    <scope>NUCLEOTIDE SEQUENCE [LARGE SCALE GENOMIC DNA]</scope>
    <source>
        <strain evidence="9 10">DSM 3756</strain>
    </source>
</reference>
<evidence type="ECO:0000313" key="10">
    <source>
        <dbReference type="Proteomes" id="UP000182573"/>
    </source>
</evidence>
<dbReference type="InterPro" id="IPR036895">
    <property type="entry name" value="Uracil-DNA_glycosylase-like_sf"/>
</dbReference>
<evidence type="ECO:0000256" key="1">
    <source>
        <dbReference type="ARBA" id="ARBA00022485"/>
    </source>
</evidence>
<evidence type="ECO:0000313" key="9">
    <source>
        <dbReference type="EMBL" id="SDW15172.1"/>
    </source>
</evidence>
<evidence type="ECO:0000256" key="5">
    <source>
        <dbReference type="ARBA" id="ARBA00023004"/>
    </source>
</evidence>
<keyword evidence="7" id="KW-0234">DNA repair</keyword>
<dbReference type="GO" id="GO:0097506">
    <property type="term" value="F:deaminated base DNA N-glycosylase activity"/>
    <property type="evidence" value="ECO:0007669"/>
    <property type="project" value="UniProtKB-ARBA"/>
</dbReference>
<organism evidence="9 10">
    <name type="scientific">Haloarcula vallismortis</name>
    <name type="common">Halobacterium vallismortis</name>
    <dbReference type="NCBI Taxonomy" id="28442"/>
    <lineage>
        <taxon>Archaea</taxon>
        <taxon>Methanobacteriati</taxon>
        <taxon>Methanobacteriota</taxon>
        <taxon>Stenosarchaea group</taxon>
        <taxon>Halobacteria</taxon>
        <taxon>Halobacteriales</taxon>
        <taxon>Haloarculaceae</taxon>
        <taxon>Haloarcula</taxon>
    </lineage>
</organism>
<dbReference type="InterPro" id="IPR005122">
    <property type="entry name" value="Uracil-DNA_glycosylase-like"/>
</dbReference>
<keyword evidence="4" id="KW-0378">Hydrolase</keyword>
<dbReference type="Pfam" id="PF03167">
    <property type="entry name" value="UDG"/>
    <property type="match status" value="1"/>
</dbReference>
<dbReference type="PANTHER" id="PTHR33693">
    <property type="entry name" value="TYPE-5 URACIL-DNA GLYCOSYLASE"/>
    <property type="match status" value="1"/>
</dbReference>
<gene>
    <name evidence="9" type="ORF">SAMN05443574_101530</name>
</gene>
<evidence type="ECO:0000256" key="7">
    <source>
        <dbReference type="ARBA" id="ARBA00023204"/>
    </source>
</evidence>
<dbReference type="AlphaFoldDB" id="A0A1H2R6U7"/>
<evidence type="ECO:0000256" key="3">
    <source>
        <dbReference type="ARBA" id="ARBA00022763"/>
    </source>
</evidence>
<evidence type="ECO:0000256" key="4">
    <source>
        <dbReference type="ARBA" id="ARBA00022801"/>
    </source>
</evidence>
<evidence type="ECO:0000256" key="2">
    <source>
        <dbReference type="ARBA" id="ARBA00022723"/>
    </source>
</evidence>
<keyword evidence="6" id="KW-0411">Iron-sulfur</keyword>
<accession>A0A1H2R6U7</accession>
<proteinExistence type="predicted"/>
<evidence type="ECO:0000259" key="8">
    <source>
        <dbReference type="Pfam" id="PF03167"/>
    </source>
</evidence>
<protein>
    <submittedName>
        <fullName evidence="9">Uracil-DNA glycosylase</fullName>
    </submittedName>
</protein>
<dbReference type="Gene3D" id="3.40.470.10">
    <property type="entry name" value="Uracil-DNA glycosylase-like domain"/>
    <property type="match status" value="1"/>
</dbReference>
<name>A0A1H2R6U7_HALVA</name>
<dbReference type="STRING" id="28442.SAMN05443574_101530"/>
<dbReference type="SUPFAM" id="SSF52141">
    <property type="entry name" value="Uracil-DNA glycosylase-like"/>
    <property type="match status" value="1"/>
</dbReference>
<dbReference type="GO" id="GO:0006281">
    <property type="term" value="P:DNA repair"/>
    <property type="evidence" value="ECO:0007669"/>
    <property type="project" value="UniProtKB-KW"/>
</dbReference>
<keyword evidence="3" id="KW-0227">DNA damage</keyword>
<dbReference type="EMBL" id="FNOF01000001">
    <property type="protein sequence ID" value="SDW15172.1"/>
    <property type="molecule type" value="Genomic_DNA"/>
</dbReference>